<proteinExistence type="predicted"/>
<evidence type="ECO:0000313" key="2">
    <source>
        <dbReference type="Proteomes" id="UP000565579"/>
    </source>
</evidence>
<evidence type="ECO:0000313" key="1">
    <source>
        <dbReference type="EMBL" id="MBB6547221.1"/>
    </source>
</evidence>
<dbReference type="EMBL" id="JACHMI010000001">
    <property type="protein sequence ID" value="MBB6547221.1"/>
    <property type="molecule type" value="Genomic_DNA"/>
</dbReference>
<sequence>MVSYSRLMHDAVTDRFRLQPFTPEAALDAVRGPVTGSGRFFAEGVPEEIVRELRAGPAGTVYDTVEPALLQAACFHSWRALPGDHGAITTEDLAVNRALAEFVGEAVLETAHEHSVPAEGLLSWLRSTFGGGGSTVEERSGQVAGLSAVVVRALQSRHVLKAEWRSGARHYRLQHERLAGPLRSATVPSPEAPTAEDSLRAAEYVLFEGDLGRAHAHAESVMSSPGEIRLQGQAASLLGNIAYAQGRLAEAETHYRKAAVCFEVVQDNVAVGWLFAVIGRVLAMRRDWKPALDAFEAALKRCPDDPQVRTELGRTLWLLGRPRAALSMLNDVLDRTGDHTEALRVRGQVLADLGQARDALRDLDRVPDRPWHQRSPAIRAARAVALAGVGSFDAAREESSQAVEDEPANGPVLLYAAEVASLTGDGRSAQELVRRALAADQPELPPHQRERALLVQRLPER</sequence>
<keyword evidence="2" id="KW-1185">Reference proteome</keyword>
<dbReference type="SMART" id="SM00028">
    <property type="entry name" value="TPR"/>
    <property type="match status" value="3"/>
</dbReference>
<dbReference type="Proteomes" id="UP000565579">
    <property type="component" value="Unassembled WGS sequence"/>
</dbReference>
<organism evidence="1 2">
    <name type="scientific">Nonomuraea rubra</name>
    <dbReference type="NCBI Taxonomy" id="46180"/>
    <lineage>
        <taxon>Bacteria</taxon>
        <taxon>Bacillati</taxon>
        <taxon>Actinomycetota</taxon>
        <taxon>Actinomycetes</taxon>
        <taxon>Streptosporangiales</taxon>
        <taxon>Streptosporangiaceae</taxon>
        <taxon>Nonomuraea</taxon>
    </lineage>
</organism>
<protein>
    <submittedName>
        <fullName evidence="1">Tetratricopeptide (TPR) repeat protein</fullName>
    </submittedName>
</protein>
<comment type="caution">
    <text evidence="1">The sequence shown here is derived from an EMBL/GenBank/DDBJ whole genome shotgun (WGS) entry which is preliminary data.</text>
</comment>
<reference evidence="1 2" key="1">
    <citation type="submission" date="2020-08" db="EMBL/GenBank/DDBJ databases">
        <title>Sequencing the genomes of 1000 actinobacteria strains.</title>
        <authorList>
            <person name="Klenk H.-P."/>
        </authorList>
    </citation>
    <scope>NUCLEOTIDE SEQUENCE [LARGE SCALE GENOMIC DNA]</scope>
    <source>
        <strain evidence="1 2">DSM 43768</strain>
    </source>
</reference>
<dbReference type="InterPro" id="IPR011990">
    <property type="entry name" value="TPR-like_helical_dom_sf"/>
</dbReference>
<dbReference type="Pfam" id="PF13424">
    <property type="entry name" value="TPR_12"/>
    <property type="match status" value="1"/>
</dbReference>
<name>A0A7X0NPV0_9ACTN</name>
<dbReference type="AlphaFoldDB" id="A0A7X0NPV0"/>
<dbReference type="Gene3D" id="1.25.40.10">
    <property type="entry name" value="Tetratricopeptide repeat domain"/>
    <property type="match status" value="1"/>
</dbReference>
<dbReference type="Pfam" id="PF13432">
    <property type="entry name" value="TPR_16"/>
    <property type="match status" value="1"/>
</dbReference>
<dbReference type="InterPro" id="IPR019734">
    <property type="entry name" value="TPR_rpt"/>
</dbReference>
<accession>A0A7X0NPV0</accession>
<gene>
    <name evidence="1" type="ORF">HD593_002016</name>
</gene>
<dbReference type="SUPFAM" id="SSF48452">
    <property type="entry name" value="TPR-like"/>
    <property type="match status" value="1"/>
</dbReference>